<dbReference type="AlphaFoldDB" id="A0AAV5QVR1"/>
<dbReference type="GO" id="GO:0006355">
    <property type="term" value="P:regulation of DNA-templated transcription"/>
    <property type="evidence" value="ECO:0007669"/>
    <property type="project" value="InterPro"/>
</dbReference>
<dbReference type="InterPro" id="IPR005033">
    <property type="entry name" value="YEATS"/>
</dbReference>
<comment type="similarity">
    <text evidence="3">Belongs to the YAF9 family.</text>
</comment>
<keyword evidence="3" id="KW-0234">DNA repair</keyword>
<feature type="domain" description="YEATS" evidence="5">
    <location>
        <begin position="7"/>
        <end position="170"/>
    </location>
</feature>
<dbReference type="PANTHER" id="PTHR23195">
    <property type="entry name" value="YEATS DOMAIN"/>
    <property type="match status" value="1"/>
</dbReference>
<sequence>MAPHVKRVKNISISRPIIYGNTASPFDATNKPSSVPSDHTHSWTVFVRDPTKSQDLSMIKKVVFKLHDTIRNPLRTIESPPFEITETGWGEFEVIIKIFFQPESNEKPVQFYHHLKLHPYNPQVGESGGTVPVGSGSGVVNPDGTVESVLYDELMFNEPTEDFFKILTNKPGHLLNSKKTTELVYSDELEQEELFRINNALGEVQEQILSARKKIQELEFTNKQRIQQQQEQEKEQEHKQEQENDDENVDSE</sequence>
<evidence type="ECO:0000313" key="7">
    <source>
        <dbReference type="Proteomes" id="UP001360560"/>
    </source>
</evidence>
<comment type="function">
    <text evidence="3">Component of the SWR1 complex which mediates the ATP-dependent exchange of histone H2A for an H2A variant leading to transcriptional regulation of selected genes by chromatin remodeling. Component of the NuA4 histone acetyltransferase complex which is involved in transcriptional activation of selected genes principally by acetylation of nucleosomal histones H4 and H2A. The NuA4 complex is also involved in DNA repair. Yaf9 may also be required for viability in conditions in which the structural integrity of the spindle is compromised.</text>
</comment>
<gene>
    <name evidence="3" type="primary">YAF9</name>
    <name evidence="6" type="ORF">DASC09_062720</name>
</gene>
<dbReference type="PROSITE" id="PS51037">
    <property type="entry name" value="YEATS"/>
    <property type="match status" value="1"/>
</dbReference>
<comment type="subcellular location">
    <subcellularLocation>
        <location evidence="3">Nucleus</location>
    </subcellularLocation>
    <subcellularLocation>
        <location evidence="3">Cytoplasm</location>
    </subcellularLocation>
</comment>
<keyword evidence="7" id="KW-1185">Reference proteome</keyword>
<name>A0AAV5QVR1_9ASCO</name>
<keyword evidence="3" id="KW-0227">DNA damage</keyword>
<evidence type="ECO:0000313" key="6">
    <source>
        <dbReference type="EMBL" id="GMM38933.1"/>
    </source>
</evidence>
<protein>
    <recommendedName>
        <fullName evidence="3">Protein AF-9 homolog</fullName>
    </recommendedName>
</protein>
<keyword evidence="3" id="KW-0805">Transcription regulation</keyword>
<proteinExistence type="inferred from homology"/>
<evidence type="ECO:0000256" key="4">
    <source>
        <dbReference type="SAM" id="MobiDB-lite"/>
    </source>
</evidence>
<evidence type="ECO:0000256" key="1">
    <source>
        <dbReference type="ARBA" id="ARBA00023242"/>
    </source>
</evidence>
<comment type="subunit">
    <text evidence="3">Component of the SWR1 chromatin-remodeling complex and of the NuA4 histone acetyltransferase complex.</text>
</comment>
<evidence type="ECO:0000259" key="5">
    <source>
        <dbReference type="PROSITE" id="PS51037"/>
    </source>
</evidence>
<evidence type="ECO:0000256" key="2">
    <source>
        <dbReference type="PROSITE-ProRule" id="PRU00376"/>
    </source>
</evidence>
<comment type="domain">
    <text evidence="3">The coiled-coil domain is required for assembly into the NuA4 complex.</text>
</comment>
<dbReference type="Pfam" id="PF03366">
    <property type="entry name" value="YEATS"/>
    <property type="match status" value="1"/>
</dbReference>
<dbReference type="Proteomes" id="UP001360560">
    <property type="component" value="Unassembled WGS sequence"/>
</dbReference>
<accession>A0AAV5QVR1</accession>
<keyword evidence="3" id="KW-0804">Transcription</keyword>
<reference evidence="6 7" key="1">
    <citation type="journal article" date="2023" name="Elife">
        <title>Identification of key yeast species and microbe-microbe interactions impacting larval growth of Drosophila in the wild.</title>
        <authorList>
            <person name="Mure A."/>
            <person name="Sugiura Y."/>
            <person name="Maeda R."/>
            <person name="Honda K."/>
            <person name="Sakurai N."/>
            <person name="Takahashi Y."/>
            <person name="Watada M."/>
            <person name="Katoh T."/>
            <person name="Gotoh A."/>
            <person name="Gotoh Y."/>
            <person name="Taniguchi I."/>
            <person name="Nakamura K."/>
            <person name="Hayashi T."/>
            <person name="Katayama T."/>
            <person name="Uemura T."/>
            <person name="Hattori Y."/>
        </authorList>
    </citation>
    <scope>NUCLEOTIDE SEQUENCE [LARGE SCALE GENOMIC DNA]</scope>
    <source>
        <strain evidence="6 7">SC-9</strain>
    </source>
</reference>
<dbReference type="GO" id="GO:0006281">
    <property type="term" value="P:DNA repair"/>
    <property type="evidence" value="ECO:0007669"/>
    <property type="project" value="UniProtKB-UniRule"/>
</dbReference>
<dbReference type="CDD" id="cd16908">
    <property type="entry name" value="YEATS_Yaf9_like"/>
    <property type="match status" value="1"/>
</dbReference>
<feature type="region of interest" description="Disordered" evidence="4">
    <location>
        <begin position="224"/>
        <end position="252"/>
    </location>
</feature>
<dbReference type="InterPro" id="IPR055129">
    <property type="entry name" value="YEATS_dom"/>
</dbReference>
<evidence type="ECO:0000256" key="3">
    <source>
        <dbReference type="RuleBase" id="RU367117"/>
    </source>
</evidence>
<keyword evidence="3" id="KW-0156">Chromatin regulator</keyword>
<organism evidence="6 7">
    <name type="scientific">Saccharomycopsis crataegensis</name>
    <dbReference type="NCBI Taxonomy" id="43959"/>
    <lineage>
        <taxon>Eukaryota</taxon>
        <taxon>Fungi</taxon>
        <taxon>Dikarya</taxon>
        <taxon>Ascomycota</taxon>
        <taxon>Saccharomycotina</taxon>
        <taxon>Saccharomycetes</taxon>
        <taxon>Saccharomycopsidaceae</taxon>
        <taxon>Saccharomycopsis</taxon>
    </lineage>
</organism>
<feature type="compositionally biased region" description="Basic and acidic residues" evidence="4">
    <location>
        <begin position="231"/>
        <end position="242"/>
    </location>
</feature>
<dbReference type="GO" id="GO:0006325">
    <property type="term" value="P:chromatin organization"/>
    <property type="evidence" value="ECO:0007669"/>
    <property type="project" value="UniProtKB-KW"/>
</dbReference>
<dbReference type="GO" id="GO:0005737">
    <property type="term" value="C:cytoplasm"/>
    <property type="evidence" value="ECO:0007669"/>
    <property type="project" value="UniProtKB-SubCell"/>
</dbReference>
<comment type="caution">
    <text evidence="6">The sequence shown here is derived from an EMBL/GenBank/DDBJ whole genome shotgun (WGS) entry which is preliminary data.</text>
</comment>
<keyword evidence="3" id="KW-0175">Coiled coil</keyword>
<keyword evidence="3" id="KW-0010">Activator</keyword>
<dbReference type="GO" id="GO:0000812">
    <property type="term" value="C:Swr1 complex"/>
    <property type="evidence" value="ECO:0007669"/>
    <property type="project" value="UniProtKB-UniRule"/>
</dbReference>
<dbReference type="Gene3D" id="2.60.40.1970">
    <property type="entry name" value="YEATS domain"/>
    <property type="match status" value="1"/>
</dbReference>
<keyword evidence="1 2" id="KW-0539">Nucleus</keyword>
<keyword evidence="3" id="KW-0963">Cytoplasm</keyword>
<feature type="compositionally biased region" description="Acidic residues" evidence="4">
    <location>
        <begin position="243"/>
        <end position="252"/>
    </location>
</feature>
<dbReference type="InterPro" id="IPR038704">
    <property type="entry name" value="YEAST_sf"/>
</dbReference>
<dbReference type="EMBL" id="BTFZ01000020">
    <property type="protein sequence ID" value="GMM38933.1"/>
    <property type="molecule type" value="Genomic_DNA"/>
</dbReference>